<gene>
    <name evidence="2" type="ORF">I5776_13980</name>
</gene>
<dbReference type="InterPro" id="IPR025439">
    <property type="entry name" value="Spore_coat_CotO"/>
</dbReference>
<evidence type="ECO:0008006" key="4">
    <source>
        <dbReference type="Google" id="ProtNLM"/>
    </source>
</evidence>
<proteinExistence type="predicted"/>
<keyword evidence="3" id="KW-1185">Reference proteome</keyword>
<organism evidence="2 3">
    <name type="scientific">Heyndrickxia vini</name>
    <dbReference type="NCBI Taxonomy" id="1476025"/>
    <lineage>
        <taxon>Bacteria</taxon>
        <taxon>Bacillati</taxon>
        <taxon>Bacillota</taxon>
        <taxon>Bacilli</taxon>
        <taxon>Bacillales</taxon>
        <taxon>Bacillaceae</taxon>
        <taxon>Heyndrickxia</taxon>
    </lineage>
</organism>
<dbReference type="EMBL" id="CP065425">
    <property type="protein sequence ID" value="QQZ08181.1"/>
    <property type="molecule type" value="Genomic_DNA"/>
</dbReference>
<dbReference type="Proteomes" id="UP000595691">
    <property type="component" value="Chromosome"/>
</dbReference>
<evidence type="ECO:0000313" key="3">
    <source>
        <dbReference type="Proteomes" id="UP000595691"/>
    </source>
</evidence>
<protein>
    <recommendedName>
        <fullName evidence="4">Spore coat protein CotO</fullName>
    </recommendedName>
</protein>
<name>A0ABX7DXX5_9BACI</name>
<dbReference type="Pfam" id="PF14153">
    <property type="entry name" value="Spore_coat_CotO"/>
    <property type="match status" value="1"/>
</dbReference>
<evidence type="ECO:0000313" key="2">
    <source>
        <dbReference type="EMBL" id="QQZ08181.1"/>
    </source>
</evidence>
<dbReference type="RefSeq" id="WP_202777001.1">
    <property type="nucleotide sequence ID" value="NZ_CP065425.1"/>
</dbReference>
<reference evidence="2 3" key="1">
    <citation type="submission" date="2020-11" db="EMBL/GenBank/DDBJ databases">
        <title>Taxonomic evaluation of the Bacillus sporothermodurans group of bacteria based on whole genome sequences.</title>
        <authorList>
            <person name="Fiedler G."/>
            <person name="Herbstmann A.-D."/>
            <person name="Doll E."/>
            <person name="Wenning M."/>
            <person name="Brinks E."/>
            <person name="Kabisch J."/>
            <person name="Breitenwieser F."/>
            <person name="Lappann M."/>
            <person name="Boehnlein C."/>
            <person name="Franz C."/>
        </authorList>
    </citation>
    <scope>NUCLEOTIDE SEQUENCE [LARGE SCALE GENOMIC DNA]</scope>
    <source>
        <strain evidence="2 3">JCM 19841</strain>
    </source>
</reference>
<feature type="region of interest" description="Disordered" evidence="1">
    <location>
        <begin position="37"/>
        <end position="57"/>
    </location>
</feature>
<sequence length="208" mass="23580">MSTSKDHYEKRKPLLYIIQPESKAVSVNMQTTFSSKFSTKESELMEEAAPPSNEDDNEVNNDFVEGNHSSNEINNALVNEEDNSNEINSKLVNEDGKIQSEQIDDTQNVVLENGKTMHTIIRNSPQQKTGYRRRSFKEMDVPEKVNFLVNKPGYIPQVIVEIQTEASNYTGIVVNYSDGIVVFDQLKMGQHPLKLNEAEIKDIKIVSN</sequence>
<accession>A0ABX7DXX5</accession>
<evidence type="ECO:0000256" key="1">
    <source>
        <dbReference type="SAM" id="MobiDB-lite"/>
    </source>
</evidence>